<feature type="compositionally biased region" description="Basic and acidic residues" evidence="1">
    <location>
        <begin position="183"/>
        <end position="202"/>
    </location>
</feature>
<proteinExistence type="predicted"/>
<protein>
    <submittedName>
        <fullName evidence="2">Uncharacterized protein</fullName>
    </submittedName>
</protein>
<organism evidence="2 3">
    <name type="scientific">Erythranthe guttata</name>
    <name type="common">Yellow monkey flower</name>
    <name type="synonym">Mimulus guttatus</name>
    <dbReference type="NCBI Taxonomy" id="4155"/>
    <lineage>
        <taxon>Eukaryota</taxon>
        <taxon>Viridiplantae</taxon>
        <taxon>Streptophyta</taxon>
        <taxon>Embryophyta</taxon>
        <taxon>Tracheophyta</taxon>
        <taxon>Spermatophyta</taxon>
        <taxon>Magnoliopsida</taxon>
        <taxon>eudicotyledons</taxon>
        <taxon>Gunneridae</taxon>
        <taxon>Pentapetalae</taxon>
        <taxon>asterids</taxon>
        <taxon>lamiids</taxon>
        <taxon>Lamiales</taxon>
        <taxon>Phrymaceae</taxon>
        <taxon>Erythranthe</taxon>
    </lineage>
</organism>
<name>A0A022QUQ0_ERYGU</name>
<dbReference type="GO" id="GO:0006457">
    <property type="term" value="P:protein folding"/>
    <property type="evidence" value="ECO:0000318"/>
    <property type="project" value="GO_Central"/>
</dbReference>
<sequence length="202" mass="23515">MRRFRRFDIVEETSIFSPPKTLFLNPFFPPFAIVEEEFHRAFDLLEYSHPPHFPLDLIRVEKTPSRISTRRISRRVGPSELYLEAISDRVSELEIGFERLLKEEKARKKKQIGERKHTWTAEIEEPDEDRKYKWTAGIKSGEDGSNVVEKSYKCTAQIKGKGKGGDCRPIERSYTVKVSTGGKLEKETKKKGDKVKEKEPTR</sequence>
<dbReference type="STRING" id="4155.A0A022QUQ0"/>
<accession>A0A022QUQ0</accession>
<gene>
    <name evidence="2" type="ORF">MIMGU_mgv1a014059mg</name>
</gene>
<evidence type="ECO:0000313" key="2">
    <source>
        <dbReference type="EMBL" id="EYU31324.1"/>
    </source>
</evidence>
<evidence type="ECO:0000256" key="1">
    <source>
        <dbReference type="SAM" id="MobiDB-lite"/>
    </source>
</evidence>
<dbReference type="Proteomes" id="UP000030748">
    <property type="component" value="Unassembled WGS sequence"/>
</dbReference>
<dbReference type="EMBL" id="KI630984">
    <property type="protein sequence ID" value="EYU31324.1"/>
    <property type="molecule type" value="Genomic_DNA"/>
</dbReference>
<reference evidence="2 3" key="1">
    <citation type="journal article" date="2013" name="Proc. Natl. Acad. Sci. U.S.A.">
        <title>Fine-scale variation in meiotic recombination in Mimulus inferred from population shotgun sequencing.</title>
        <authorList>
            <person name="Hellsten U."/>
            <person name="Wright K.M."/>
            <person name="Jenkins J."/>
            <person name="Shu S."/>
            <person name="Yuan Y."/>
            <person name="Wessler S.R."/>
            <person name="Schmutz J."/>
            <person name="Willis J.H."/>
            <person name="Rokhsar D.S."/>
        </authorList>
    </citation>
    <scope>NUCLEOTIDE SEQUENCE [LARGE SCALE GENOMIC DNA]</scope>
    <source>
        <strain evidence="3">cv. DUN x IM62</strain>
    </source>
</reference>
<feature type="region of interest" description="Disordered" evidence="1">
    <location>
        <begin position="178"/>
        <end position="202"/>
    </location>
</feature>
<evidence type="ECO:0000313" key="3">
    <source>
        <dbReference type="Proteomes" id="UP000030748"/>
    </source>
</evidence>
<dbReference type="AlphaFoldDB" id="A0A022QUQ0"/>
<keyword evidence="3" id="KW-1185">Reference proteome</keyword>